<proteinExistence type="inferred from homology"/>
<dbReference type="InterPro" id="IPR004547">
    <property type="entry name" value="Glucosamine6P_isomerase"/>
</dbReference>
<keyword evidence="6" id="KW-1185">Reference proteome</keyword>
<feature type="active site" description="Proton acceptor; for enolization step" evidence="3">
    <location>
        <position position="68"/>
    </location>
</feature>
<evidence type="ECO:0000256" key="3">
    <source>
        <dbReference type="HAMAP-Rule" id="MF_01241"/>
    </source>
</evidence>
<organism evidence="5 6">
    <name type="scientific">Geobacillus jurassicus</name>
    <dbReference type="NCBI Taxonomy" id="235932"/>
    <lineage>
        <taxon>Bacteria</taxon>
        <taxon>Bacillati</taxon>
        <taxon>Bacillota</taxon>
        <taxon>Bacilli</taxon>
        <taxon>Bacillales</taxon>
        <taxon>Anoxybacillaceae</taxon>
        <taxon>Geobacillus</taxon>
    </lineage>
</organism>
<feature type="active site" description="Proton acceptor; for ring-opening step" evidence="3">
    <location>
        <position position="139"/>
    </location>
</feature>
<feature type="active site" description="For ring-opening step" evidence="3">
    <location>
        <position position="137"/>
    </location>
</feature>
<accession>A0ABV6GSQ3</accession>
<feature type="active site" description="For ring-opening step" evidence="3">
    <location>
        <position position="144"/>
    </location>
</feature>
<keyword evidence="2 3" id="KW-0119">Carbohydrate metabolism</keyword>
<protein>
    <recommendedName>
        <fullName evidence="3">Glucosamine-6-phosphate deaminase</fullName>
        <ecNumber evidence="3">3.5.99.6</ecNumber>
    </recommendedName>
    <alternativeName>
        <fullName evidence="3">GlcN6P deaminase</fullName>
        <shortName evidence="3">GNPDA</shortName>
    </alternativeName>
    <alternativeName>
        <fullName evidence="3">Glucosamine-6-phosphate isomerase</fullName>
    </alternativeName>
</protein>
<dbReference type="NCBIfam" id="TIGR00502">
    <property type="entry name" value="nagB"/>
    <property type="match status" value="1"/>
</dbReference>
<dbReference type="Gene3D" id="3.40.50.1360">
    <property type="match status" value="1"/>
</dbReference>
<comment type="pathway">
    <text evidence="3">Amino-sugar metabolism; N-acetylneuraminate degradation; D-fructose 6-phosphate from N-acetylneuraminate: step 5/5.</text>
</comment>
<dbReference type="PANTHER" id="PTHR11280:SF5">
    <property type="entry name" value="GLUCOSAMINE-6-PHOSPHATE ISOMERASE"/>
    <property type="match status" value="1"/>
</dbReference>
<gene>
    <name evidence="3 5" type="primary">nagB</name>
    <name evidence="5" type="ORF">ACFFHQ_08830</name>
</gene>
<sequence length="254" mass="28420">MIKLIEAADYDEMSRQVAAIIIRQVKEKPDAVLGLATGSTVLGTYHELVADHRQNGTSYRRVRTVNLDEYVGLGPDHPNSYRYYMNHHLFGQLDIPIDQTHVPDGLAVDLDEECRRYERLIDELGGIDLQLLGIGRNGHIGFNEPGTPFSTATHVVELTELTREANARFFPSFDDVPRYAITMGIATILRSRRIVLLASGEEKAEAIARLLEGVVTPDLPASALHLHPDVTIIADREALALIPKEKRRGMRHDR</sequence>
<dbReference type="EMBL" id="JBHLVN010000039">
    <property type="protein sequence ID" value="MFC0297531.1"/>
    <property type="molecule type" value="Genomic_DNA"/>
</dbReference>
<evidence type="ECO:0000313" key="6">
    <source>
        <dbReference type="Proteomes" id="UP001589785"/>
    </source>
</evidence>
<dbReference type="SUPFAM" id="SSF100950">
    <property type="entry name" value="NagB/RpiA/CoA transferase-like"/>
    <property type="match status" value="1"/>
</dbReference>
<evidence type="ECO:0000256" key="2">
    <source>
        <dbReference type="ARBA" id="ARBA00023277"/>
    </source>
</evidence>
<comment type="function">
    <text evidence="3">Catalyzes the reversible isomerization-deamination of glucosamine 6-phosphate (GlcN6P) to form fructose 6-phosphate (Fru6P) and ammonium ion.</text>
</comment>
<name>A0ABV6GSQ3_9BACL</name>
<reference evidence="5 6" key="1">
    <citation type="submission" date="2024-09" db="EMBL/GenBank/DDBJ databases">
        <authorList>
            <person name="Sun Q."/>
            <person name="Mori K."/>
        </authorList>
    </citation>
    <scope>NUCLEOTIDE SEQUENCE [LARGE SCALE GENOMIC DNA]</scope>
    <source>
        <strain evidence="5 6">CCM 7224</strain>
    </source>
</reference>
<comment type="caution">
    <text evidence="5">The sequence shown here is derived from an EMBL/GenBank/DDBJ whole genome shotgun (WGS) entry which is preliminary data.</text>
</comment>
<dbReference type="InterPro" id="IPR006148">
    <property type="entry name" value="Glc/Gal-6P_isomerase"/>
</dbReference>
<evidence type="ECO:0000313" key="5">
    <source>
        <dbReference type="EMBL" id="MFC0297531.1"/>
    </source>
</evidence>
<dbReference type="Pfam" id="PF01182">
    <property type="entry name" value="Glucosamine_iso"/>
    <property type="match status" value="1"/>
</dbReference>
<comment type="caution">
    <text evidence="3">Lacks conserved residue(s) required for the propagation of feature annotation.</text>
</comment>
<dbReference type="PROSITE" id="PS01161">
    <property type="entry name" value="GLC_GALNAC_ISOMERASE"/>
    <property type="match status" value="1"/>
</dbReference>
<evidence type="ECO:0000256" key="1">
    <source>
        <dbReference type="ARBA" id="ARBA00022801"/>
    </source>
</evidence>
<dbReference type="PANTHER" id="PTHR11280">
    <property type="entry name" value="GLUCOSAMINE-6-PHOSPHATE ISOMERASE"/>
    <property type="match status" value="1"/>
</dbReference>
<dbReference type="RefSeq" id="WP_083509966.1">
    <property type="nucleotide sequence ID" value="NZ_JBHLVN010000039.1"/>
</dbReference>
<dbReference type="HAMAP" id="MF_01241">
    <property type="entry name" value="GlcN6P_deamin"/>
    <property type="match status" value="1"/>
</dbReference>
<dbReference type="Proteomes" id="UP001589785">
    <property type="component" value="Unassembled WGS sequence"/>
</dbReference>
<dbReference type="InterPro" id="IPR018321">
    <property type="entry name" value="Glucosamine6P_isomerase_CS"/>
</dbReference>
<feature type="domain" description="Glucosamine/galactosamine-6-phosphate isomerase" evidence="4">
    <location>
        <begin position="11"/>
        <end position="225"/>
    </location>
</feature>
<dbReference type="InterPro" id="IPR037171">
    <property type="entry name" value="NagB/RpiA_transferase-like"/>
</dbReference>
<dbReference type="CDD" id="cd01399">
    <property type="entry name" value="GlcN6P_deaminase"/>
    <property type="match status" value="1"/>
</dbReference>
<dbReference type="EC" id="3.5.99.6" evidence="3"/>
<comment type="similarity">
    <text evidence="3">Belongs to the glucosamine/galactosamine-6-phosphate isomerase family. NagB subfamily.</text>
</comment>
<comment type="catalytic activity">
    <reaction evidence="3">
        <text>alpha-D-glucosamine 6-phosphate + H2O = beta-D-fructose 6-phosphate + NH4(+)</text>
        <dbReference type="Rhea" id="RHEA:12172"/>
        <dbReference type="ChEBI" id="CHEBI:15377"/>
        <dbReference type="ChEBI" id="CHEBI:28938"/>
        <dbReference type="ChEBI" id="CHEBI:57634"/>
        <dbReference type="ChEBI" id="CHEBI:75989"/>
        <dbReference type="EC" id="3.5.99.6"/>
    </reaction>
</comment>
<evidence type="ECO:0000259" key="4">
    <source>
        <dbReference type="Pfam" id="PF01182"/>
    </source>
</evidence>
<keyword evidence="1 3" id="KW-0378">Hydrolase</keyword>
<dbReference type="GO" id="GO:0004342">
    <property type="term" value="F:glucosamine-6-phosphate deaminase activity"/>
    <property type="evidence" value="ECO:0007669"/>
    <property type="project" value="UniProtKB-EC"/>
</dbReference>